<protein>
    <recommendedName>
        <fullName evidence="1">THIF-type NAD/FAD binding fold domain-containing protein</fullName>
    </recommendedName>
</protein>
<dbReference type="STRING" id="171383.AKJ31_14565"/>
<evidence type="ECO:0000313" key="2">
    <source>
        <dbReference type="EMBL" id="KOO06920.1"/>
    </source>
</evidence>
<reference evidence="3" key="1">
    <citation type="submission" date="2015-08" db="EMBL/GenBank/DDBJ databases">
        <title>Vibrio galatheae sp. nov., a novel member of the Vibrionaceae family isolated from the Solomon Islands.</title>
        <authorList>
            <person name="Giubergia S."/>
            <person name="Machado H."/>
            <person name="Mateiu R.V."/>
            <person name="Gram L."/>
        </authorList>
    </citation>
    <scope>NUCLEOTIDE SEQUENCE [LARGE SCALE GENOMIC DNA]</scope>
    <source>
        <strain evidence="3">DSM 19134</strain>
    </source>
</reference>
<dbReference type="NCBIfam" id="TIGR03736">
    <property type="entry name" value="PRTRC_ThiF"/>
    <property type="match status" value="1"/>
</dbReference>
<dbReference type="SUPFAM" id="SSF69572">
    <property type="entry name" value="Activating enzymes of the ubiquitin-like proteins"/>
    <property type="match status" value="1"/>
</dbReference>
<organism evidence="2 3">
    <name type="scientific">Vibrio hepatarius</name>
    <dbReference type="NCBI Taxonomy" id="171383"/>
    <lineage>
        <taxon>Bacteria</taxon>
        <taxon>Pseudomonadati</taxon>
        <taxon>Pseudomonadota</taxon>
        <taxon>Gammaproteobacteria</taxon>
        <taxon>Vibrionales</taxon>
        <taxon>Vibrionaceae</taxon>
        <taxon>Vibrio</taxon>
        <taxon>Vibrio oreintalis group</taxon>
    </lineage>
</organism>
<dbReference type="InterPro" id="IPR000594">
    <property type="entry name" value="ThiF_NAD_FAD-bd"/>
</dbReference>
<dbReference type="AlphaFoldDB" id="A0A0M0HXX1"/>
<name>A0A0M0HXX1_9VIBR</name>
<dbReference type="PATRIC" id="fig|171383.3.peg.2979"/>
<sequence length="272" mass="30591">MTNSKFGFENTARTFYVPSDWVDRKLKIALVGCGGTGSSILTELFQMFGILTKLGCDGFEVTAYDGDLVSQSNVFRQNFWQHDVGNNKADVLITRFNQFGGVNWKSKPVFFTGEMAATEEYDLLITAVDKASVRYEIGRALDTSVKRALWLDMGNDNHQSNVLLGNASRQKFYGEKRLPTPFELFGSQWEEAAKTEVDTASCSTEEAIQKQTFGINGMTARAAASMLLFPLLRFGKLEHHGLFIDLHQAEITKMPVDPLQWSFYGYQEENIN</sequence>
<dbReference type="EMBL" id="LHPI01000013">
    <property type="protein sequence ID" value="KOO06920.1"/>
    <property type="molecule type" value="Genomic_DNA"/>
</dbReference>
<gene>
    <name evidence="2" type="ORF">AKJ31_14565</name>
</gene>
<comment type="caution">
    <text evidence="2">The sequence shown here is derived from an EMBL/GenBank/DDBJ whole genome shotgun (WGS) entry which is preliminary data.</text>
</comment>
<dbReference type="Gene3D" id="3.40.50.720">
    <property type="entry name" value="NAD(P)-binding Rossmann-like Domain"/>
    <property type="match status" value="1"/>
</dbReference>
<dbReference type="OrthoDB" id="5298642at2"/>
<evidence type="ECO:0000313" key="3">
    <source>
        <dbReference type="Proteomes" id="UP000037530"/>
    </source>
</evidence>
<keyword evidence="3" id="KW-1185">Reference proteome</keyword>
<dbReference type="Proteomes" id="UP000037530">
    <property type="component" value="Unassembled WGS sequence"/>
</dbReference>
<evidence type="ECO:0000259" key="1">
    <source>
        <dbReference type="Pfam" id="PF00899"/>
    </source>
</evidence>
<dbReference type="InterPro" id="IPR022500">
    <property type="entry name" value="PRTRC_ThiF"/>
</dbReference>
<feature type="domain" description="THIF-type NAD/FAD binding fold" evidence="1">
    <location>
        <begin position="24"/>
        <end position="140"/>
    </location>
</feature>
<dbReference type="CDD" id="cd01483">
    <property type="entry name" value="E1_enzyme_family"/>
    <property type="match status" value="1"/>
</dbReference>
<dbReference type="GO" id="GO:0008641">
    <property type="term" value="F:ubiquitin-like modifier activating enzyme activity"/>
    <property type="evidence" value="ECO:0007669"/>
    <property type="project" value="InterPro"/>
</dbReference>
<proteinExistence type="predicted"/>
<dbReference type="RefSeq" id="WP_053409844.1">
    <property type="nucleotide sequence ID" value="NZ_LHPI01000013.1"/>
</dbReference>
<dbReference type="InterPro" id="IPR035985">
    <property type="entry name" value="Ubiquitin-activating_enz"/>
</dbReference>
<accession>A0A0M0HXX1</accession>
<dbReference type="Pfam" id="PF00899">
    <property type="entry name" value="ThiF"/>
    <property type="match status" value="1"/>
</dbReference>